<keyword evidence="3" id="KW-0597">Phosphoprotein</keyword>
<dbReference type="GO" id="GO:0004673">
    <property type="term" value="F:protein histidine kinase activity"/>
    <property type="evidence" value="ECO:0007669"/>
    <property type="project" value="UniProtKB-EC"/>
</dbReference>
<dbReference type="Gene3D" id="3.30.565.10">
    <property type="entry name" value="Histidine kinase-like ATPase, C-terminal domain"/>
    <property type="match status" value="1"/>
</dbReference>
<evidence type="ECO:0000259" key="9">
    <source>
        <dbReference type="SMART" id="SM00387"/>
    </source>
</evidence>
<dbReference type="PANTHER" id="PTHR44936">
    <property type="entry name" value="SENSOR PROTEIN CREC"/>
    <property type="match status" value="1"/>
</dbReference>
<dbReference type="InterPro" id="IPR050980">
    <property type="entry name" value="2C_sensor_his_kinase"/>
</dbReference>
<dbReference type="EMBL" id="JADQTO010000007">
    <property type="protein sequence ID" value="MBG0563319.1"/>
    <property type="molecule type" value="Genomic_DNA"/>
</dbReference>
<dbReference type="PANTHER" id="PTHR44936:SF9">
    <property type="entry name" value="SENSOR PROTEIN CREC"/>
    <property type="match status" value="1"/>
</dbReference>
<feature type="transmembrane region" description="Helical" evidence="8">
    <location>
        <begin position="322"/>
        <end position="340"/>
    </location>
</feature>
<organism evidence="10 11">
    <name type="scientific">Actinoplanes aureus</name>
    <dbReference type="NCBI Taxonomy" id="2792083"/>
    <lineage>
        <taxon>Bacteria</taxon>
        <taxon>Bacillati</taxon>
        <taxon>Actinomycetota</taxon>
        <taxon>Actinomycetes</taxon>
        <taxon>Micromonosporales</taxon>
        <taxon>Micromonosporaceae</taxon>
        <taxon>Actinoplanes</taxon>
    </lineage>
</organism>
<dbReference type="RefSeq" id="WP_196415107.1">
    <property type="nucleotide sequence ID" value="NZ_JADQTO010000007.1"/>
</dbReference>
<dbReference type="InterPro" id="IPR036890">
    <property type="entry name" value="HATPase_C_sf"/>
</dbReference>
<keyword evidence="8" id="KW-0472">Membrane</keyword>
<evidence type="ECO:0000256" key="5">
    <source>
        <dbReference type="ARBA" id="ARBA00022777"/>
    </source>
</evidence>
<reference evidence="10" key="1">
    <citation type="submission" date="2020-11" db="EMBL/GenBank/DDBJ databases">
        <title>Isolation and identification of active actinomycetes.</title>
        <authorList>
            <person name="Sun X."/>
        </authorList>
    </citation>
    <scope>NUCLEOTIDE SEQUENCE</scope>
    <source>
        <strain evidence="10">NEAU-A11</strain>
    </source>
</reference>
<dbReference type="Proteomes" id="UP000598146">
    <property type="component" value="Unassembled WGS sequence"/>
</dbReference>
<evidence type="ECO:0000313" key="10">
    <source>
        <dbReference type="EMBL" id="MBG0563319.1"/>
    </source>
</evidence>
<evidence type="ECO:0000256" key="3">
    <source>
        <dbReference type="ARBA" id="ARBA00022553"/>
    </source>
</evidence>
<evidence type="ECO:0000256" key="6">
    <source>
        <dbReference type="ARBA" id="ARBA00023012"/>
    </source>
</evidence>
<keyword evidence="4" id="KW-0808">Transferase</keyword>
<evidence type="ECO:0000256" key="1">
    <source>
        <dbReference type="ARBA" id="ARBA00000085"/>
    </source>
</evidence>
<dbReference type="Pfam" id="PF02518">
    <property type="entry name" value="HATPase_c"/>
    <property type="match status" value="1"/>
</dbReference>
<dbReference type="EC" id="2.7.13.3" evidence="2"/>
<name>A0A931C4M5_9ACTN</name>
<keyword evidence="11" id="KW-1185">Reference proteome</keyword>
<comment type="caution">
    <text evidence="10">The sequence shown here is derived from an EMBL/GenBank/DDBJ whole genome shotgun (WGS) entry which is preliminary data.</text>
</comment>
<sequence>MSTGSSTLAARRGGFPRLRDARIRAKLAGLLFLPLAAVVGLAAVRLVDVGERASDAGQVADLAELGSDLSNLTRLVHDERMAALAYLGSPDTAATGFREAVKSVDAQVRVFRTSRAEITEVPSRVDDRLAGIDRELTALAETRAGINERNGLAATDVAERYSKTLAGLGGYEATLSQIAEPGDVADHLRAVAAFTKAEAAAAEQAAETYVARVTGDAGAERQRALIALQAVRADALTDFRSIARPQQVALVDSAFGDETLTEADGLVARLTGPAAASPADITALFTDVIELFRGVERQLEAQAVTAAEDGSTSSSQRATLEFVVVLLILIAALAMAFYLGRSLHLSVRRLREGALAVANRDLPDAVHRLQDAENLGDGGVDRIVAQTRDPIPVTESDEFGQVAEAFNMVHREAIRVAAEQAALRTSVSTMFLSLARRSQSLVDRMIGELDQIERLEEDPKRLARLFELDHLATRMRRNDENLLVLAGAEVGAPRREDALLIDALRAAQSEVELYHRIEFGTADTDVLVAAAAVNDVVRLIAELLDNATRFSPPNTVVVAHGGRSGDHAMVQVEDRGLGISADQMELINRRLAEPAQVDVSAFRLMGFAVIARLAARHGIGVELRPGYDGGTIAEVRIPADIVVMPGAPPAPVRAASWTRPGPPPQIATGAPRIPEPRPPIRSAPAEAPARPPIRPLLQPVAPPADLDLRPTPDRPPLPSRSPKPVETPDRAPLAARSPSPVETPLPTRSPMPVETPAGVTAPGWGAAMAALPSLPEVPPQAVPIQVEMQHSWFEGGDTPADQWGMPTAGYAPPPDRAPAVSVSAVPASSPPVAQRSPAPPPPPAPAPAAGEHNGVPKPRTSNEDRWRTAADEGWNRAMAAAAPRDGGITRSGLPKRVPQAQLVPGGVQSPQRAQNRRSPDEVRGLLSAYHRGVQRGRTDGVADTAAAAPRFPKESEQ</sequence>
<protein>
    <recommendedName>
        <fullName evidence="2">histidine kinase</fullName>
        <ecNumber evidence="2">2.7.13.3</ecNumber>
    </recommendedName>
</protein>
<dbReference type="GO" id="GO:0000160">
    <property type="term" value="P:phosphorelay signal transduction system"/>
    <property type="evidence" value="ECO:0007669"/>
    <property type="project" value="UniProtKB-KW"/>
</dbReference>
<feature type="compositionally biased region" description="Pro residues" evidence="7">
    <location>
        <begin position="837"/>
        <end position="846"/>
    </location>
</feature>
<proteinExistence type="predicted"/>
<accession>A0A931C4M5</accession>
<dbReference type="SUPFAM" id="SSF55874">
    <property type="entry name" value="ATPase domain of HSP90 chaperone/DNA topoisomerase II/histidine kinase"/>
    <property type="match status" value="1"/>
</dbReference>
<feature type="region of interest" description="Disordered" evidence="7">
    <location>
        <begin position="794"/>
        <end position="957"/>
    </location>
</feature>
<keyword evidence="5" id="KW-0418">Kinase</keyword>
<dbReference type="AlphaFoldDB" id="A0A931C4M5"/>
<dbReference type="InterPro" id="IPR003594">
    <property type="entry name" value="HATPase_dom"/>
</dbReference>
<feature type="region of interest" description="Disordered" evidence="7">
    <location>
        <begin position="651"/>
        <end position="759"/>
    </location>
</feature>
<dbReference type="SMART" id="SM00387">
    <property type="entry name" value="HATPase_c"/>
    <property type="match status" value="1"/>
</dbReference>
<comment type="catalytic activity">
    <reaction evidence="1">
        <text>ATP + protein L-histidine = ADP + protein N-phospho-L-histidine.</text>
        <dbReference type="EC" id="2.7.13.3"/>
    </reaction>
</comment>
<evidence type="ECO:0000313" key="11">
    <source>
        <dbReference type="Proteomes" id="UP000598146"/>
    </source>
</evidence>
<evidence type="ECO:0000256" key="8">
    <source>
        <dbReference type="SAM" id="Phobius"/>
    </source>
</evidence>
<dbReference type="InterPro" id="IPR013587">
    <property type="entry name" value="Nitrate/nitrite_sensing"/>
</dbReference>
<evidence type="ECO:0000256" key="7">
    <source>
        <dbReference type="SAM" id="MobiDB-lite"/>
    </source>
</evidence>
<feature type="domain" description="Histidine kinase/HSP90-like ATPase" evidence="9">
    <location>
        <begin position="531"/>
        <end position="641"/>
    </location>
</feature>
<feature type="compositionally biased region" description="Basic and acidic residues" evidence="7">
    <location>
        <begin position="860"/>
        <end position="874"/>
    </location>
</feature>
<gene>
    <name evidence="10" type="ORF">I4J89_17865</name>
</gene>
<keyword evidence="8" id="KW-0812">Transmembrane</keyword>
<evidence type="ECO:0000256" key="4">
    <source>
        <dbReference type="ARBA" id="ARBA00022679"/>
    </source>
</evidence>
<dbReference type="Pfam" id="PF08376">
    <property type="entry name" value="NIT"/>
    <property type="match status" value="1"/>
</dbReference>
<keyword evidence="8" id="KW-1133">Transmembrane helix</keyword>
<feature type="compositionally biased region" description="Low complexity" evidence="7">
    <location>
        <begin position="817"/>
        <end position="836"/>
    </location>
</feature>
<evidence type="ECO:0000256" key="2">
    <source>
        <dbReference type="ARBA" id="ARBA00012438"/>
    </source>
</evidence>
<dbReference type="Gene3D" id="6.10.340.10">
    <property type="match status" value="1"/>
</dbReference>
<keyword evidence="6" id="KW-0902">Two-component regulatory system</keyword>